<evidence type="ECO:0000259" key="6">
    <source>
        <dbReference type="Pfam" id="PF01923"/>
    </source>
</evidence>
<evidence type="ECO:0000256" key="1">
    <source>
        <dbReference type="ARBA" id="ARBA00004496"/>
    </source>
</evidence>
<dbReference type="Pfam" id="PF01923">
    <property type="entry name" value="Cob_adeno_trans"/>
    <property type="match status" value="1"/>
</dbReference>
<dbReference type="PANTHER" id="PTHR12213:SF0">
    <property type="entry name" value="CORRINOID ADENOSYLTRANSFERASE MMAB"/>
    <property type="match status" value="1"/>
</dbReference>
<dbReference type="EC" id="2.5.1.17" evidence="7"/>
<dbReference type="InterPro" id="IPR029499">
    <property type="entry name" value="PduO-typ"/>
</dbReference>
<dbReference type="GO" id="GO:0008817">
    <property type="term" value="F:corrinoid adenosyltransferase activity"/>
    <property type="evidence" value="ECO:0007669"/>
    <property type="project" value="UniProtKB-EC"/>
</dbReference>
<feature type="domain" description="Cobalamin adenosyltransferase-like" evidence="6">
    <location>
        <begin position="7"/>
        <end position="176"/>
    </location>
</feature>
<dbReference type="SUPFAM" id="SSF89028">
    <property type="entry name" value="Cobalamin adenosyltransferase-like"/>
    <property type="match status" value="1"/>
</dbReference>
<dbReference type="GO" id="GO:0005524">
    <property type="term" value="F:ATP binding"/>
    <property type="evidence" value="ECO:0007669"/>
    <property type="project" value="UniProtKB-KW"/>
</dbReference>
<accession>A0A484H6G5</accession>
<dbReference type="InterPro" id="IPR016030">
    <property type="entry name" value="CblAdoTrfase-like"/>
</dbReference>
<dbReference type="InterPro" id="IPR036451">
    <property type="entry name" value="CblAdoTrfase-like_sf"/>
</dbReference>
<dbReference type="NCBIfam" id="TIGR00636">
    <property type="entry name" value="PduO_Nterm"/>
    <property type="match status" value="1"/>
</dbReference>
<evidence type="ECO:0000256" key="4">
    <source>
        <dbReference type="ARBA" id="ARBA00022741"/>
    </source>
</evidence>
<keyword evidence="3 7" id="KW-0808">Transferase</keyword>
<dbReference type="FunFam" id="1.20.1200.10:FF:000003">
    <property type="entry name" value="ATP:cob(I)alamin adenosyltransferase"/>
    <property type="match status" value="1"/>
</dbReference>
<name>A0A484H6G5_9ZZZZ</name>
<proteinExistence type="predicted"/>
<protein>
    <submittedName>
        <fullName evidence="7">ATP:Cob(I)alamin adenosyltransferase</fullName>
        <ecNumber evidence="7">2.5.1.17</ecNumber>
    </submittedName>
</protein>
<evidence type="ECO:0000313" key="7">
    <source>
        <dbReference type="EMBL" id="VBB68991.1"/>
    </source>
</evidence>
<dbReference type="GO" id="GO:0005737">
    <property type="term" value="C:cytoplasm"/>
    <property type="evidence" value="ECO:0007669"/>
    <property type="project" value="UniProtKB-SubCell"/>
</dbReference>
<reference evidence="7" key="1">
    <citation type="submission" date="2018-10" db="EMBL/GenBank/DDBJ databases">
        <authorList>
            <person name="Gruber-Vodicka H."/>
            <person name="Jaeckle O."/>
        </authorList>
    </citation>
    <scope>NUCLEOTIDE SEQUENCE</scope>
</reference>
<dbReference type="EMBL" id="LR026963">
    <property type="protein sequence ID" value="VBB68991.1"/>
    <property type="molecule type" value="Genomic_DNA"/>
</dbReference>
<sequence length="202" mass="22378">MVQLTRIYTRGGDKGKTSLSTGKRVPKHDMRVQTYGTVDETNAIIGLARLYTRTAAPADAMLMQLQNDLFDLGADLCTPIDLAQTNQKIVLRIAESQVNRLEREIDAMNAHMPPLHSFILPGGTAAAAHLHHARTVCRRAERLLVELAEMEQGGVNSVAIQYLNRLSDHLFVLARHVNDHGKADVLWIPGGNCEREGEHDRA</sequence>
<organism evidence="7">
    <name type="scientific">invertebrate metagenome</name>
    <dbReference type="NCBI Taxonomy" id="1711999"/>
    <lineage>
        <taxon>unclassified sequences</taxon>
        <taxon>metagenomes</taxon>
        <taxon>organismal metagenomes</taxon>
    </lineage>
</organism>
<dbReference type="Gene3D" id="1.20.1200.10">
    <property type="entry name" value="Cobalamin adenosyltransferase-like"/>
    <property type="match status" value="1"/>
</dbReference>
<dbReference type="PANTHER" id="PTHR12213">
    <property type="entry name" value="CORRINOID ADENOSYLTRANSFERASE"/>
    <property type="match status" value="1"/>
</dbReference>
<dbReference type="AlphaFoldDB" id="A0A484H6G5"/>
<comment type="subcellular location">
    <subcellularLocation>
        <location evidence="1">Cytoplasm</location>
    </subcellularLocation>
</comment>
<evidence type="ECO:0000256" key="3">
    <source>
        <dbReference type="ARBA" id="ARBA00022679"/>
    </source>
</evidence>
<keyword evidence="4" id="KW-0547">Nucleotide-binding</keyword>
<keyword evidence="5" id="KW-0067">ATP-binding</keyword>
<gene>
    <name evidence="7" type="ORF">RIEGSTA812A_PEG_464</name>
</gene>
<evidence type="ECO:0000256" key="2">
    <source>
        <dbReference type="ARBA" id="ARBA00022490"/>
    </source>
</evidence>
<keyword evidence="2" id="KW-0963">Cytoplasm</keyword>
<evidence type="ECO:0000256" key="5">
    <source>
        <dbReference type="ARBA" id="ARBA00022840"/>
    </source>
</evidence>